<evidence type="ECO:0000256" key="1">
    <source>
        <dbReference type="ARBA" id="ARBA00004167"/>
    </source>
</evidence>
<evidence type="ECO:0000256" key="6">
    <source>
        <dbReference type="ARBA" id="ARBA00022989"/>
    </source>
</evidence>
<dbReference type="GO" id="GO:0005524">
    <property type="term" value="F:ATP binding"/>
    <property type="evidence" value="ECO:0007669"/>
    <property type="project" value="InterPro"/>
</dbReference>
<reference evidence="13 14" key="2">
    <citation type="journal article" date="2019" name="Plant Biotechnol. J.">
        <title>The red bayberry genome and genetic basis of sex determination.</title>
        <authorList>
            <person name="Jia H.M."/>
            <person name="Jia H.J."/>
            <person name="Cai Q.L."/>
            <person name="Wang Y."/>
            <person name="Zhao H.B."/>
            <person name="Yang W.F."/>
            <person name="Wang G.Y."/>
            <person name="Li Y.H."/>
            <person name="Zhan D.L."/>
            <person name="Shen Y.T."/>
            <person name="Niu Q.F."/>
            <person name="Chang L."/>
            <person name="Qiu J."/>
            <person name="Zhao L."/>
            <person name="Xie H.B."/>
            <person name="Fu W.Y."/>
            <person name="Jin J."/>
            <person name="Li X.W."/>
            <person name="Jiao Y."/>
            <person name="Zhou C.C."/>
            <person name="Tu T."/>
            <person name="Chai C.Y."/>
            <person name="Gao J.L."/>
            <person name="Fan L.J."/>
            <person name="van de Weg E."/>
            <person name="Wang J.Y."/>
            <person name="Gao Z.S."/>
        </authorList>
    </citation>
    <scope>NUCLEOTIDE SEQUENCE [LARGE SCALE GENOMIC DNA]</scope>
    <source>
        <tissue evidence="13">Leaves</tissue>
    </source>
</reference>
<dbReference type="InterPro" id="IPR046959">
    <property type="entry name" value="PRK1-6/SRF4-like"/>
</dbReference>
<evidence type="ECO:0000256" key="7">
    <source>
        <dbReference type="ARBA" id="ARBA00023136"/>
    </source>
</evidence>
<feature type="compositionally biased region" description="Low complexity" evidence="9">
    <location>
        <begin position="301"/>
        <end position="313"/>
    </location>
</feature>
<dbReference type="Pfam" id="PF00560">
    <property type="entry name" value="LRR_1"/>
    <property type="match status" value="1"/>
</dbReference>
<evidence type="ECO:0000256" key="3">
    <source>
        <dbReference type="ARBA" id="ARBA00022614"/>
    </source>
</evidence>
<protein>
    <recommendedName>
        <fullName evidence="11">Protein kinase domain-containing protein</fullName>
    </recommendedName>
</protein>
<accession>A0A6A1WHI1</accession>
<feature type="transmembrane region" description="Helical" evidence="10">
    <location>
        <begin position="238"/>
        <end position="258"/>
    </location>
</feature>
<evidence type="ECO:0000256" key="2">
    <source>
        <dbReference type="ARBA" id="ARBA00009592"/>
    </source>
</evidence>
<reference evidence="13" key="1">
    <citation type="submission" date="2018-07" db="EMBL/GenBank/DDBJ databases">
        <authorList>
            <person name="Gao Z.-S."/>
            <person name="Jia H.-M."/>
            <person name="Jia H.-J."/>
            <person name="Cai Q.-L."/>
            <person name="Wang Y."/>
            <person name="Zhao H.-B."/>
        </authorList>
    </citation>
    <scope>NUCLEOTIDE SEQUENCE</scope>
    <source>
        <tissue evidence="13">Leaves</tissue>
    </source>
</reference>
<dbReference type="Proteomes" id="UP000516437">
    <property type="component" value="Chromosome 3"/>
</dbReference>
<feature type="domain" description="Protein kinase" evidence="11">
    <location>
        <begin position="339"/>
        <end position="618"/>
    </location>
</feature>
<keyword evidence="5" id="KW-0677">Repeat</keyword>
<evidence type="ECO:0000256" key="9">
    <source>
        <dbReference type="SAM" id="MobiDB-lite"/>
    </source>
</evidence>
<keyword evidence="6 10" id="KW-1133">Transmembrane helix</keyword>
<dbReference type="Pfam" id="PF00069">
    <property type="entry name" value="Pkinase"/>
    <property type="match status" value="1"/>
</dbReference>
<comment type="subcellular location">
    <subcellularLocation>
        <location evidence="1">Membrane</location>
        <topology evidence="1">Single-pass membrane protein</topology>
    </subcellularLocation>
</comment>
<dbReference type="Pfam" id="PF08263">
    <property type="entry name" value="LRRNT_2"/>
    <property type="match status" value="1"/>
</dbReference>
<evidence type="ECO:0000256" key="4">
    <source>
        <dbReference type="ARBA" id="ARBA00022692"/>
    </source>
</evidence>
<name>A0A6A1WHI1_9ROSI</name>
<dbReference type="PANTHER" id="PTHR48007">
    <property type="entry name" value="LEUCINE-RICH REPEAT RECEPTOR-LIKE PROTEIN KINASE PXC1"/>
    <property type="match status" value="1"/>
</dbReference>
<dbReference type="InterPro" id="IPR013210">
    <property type="entry name" value="LRR_N_plant-typ"/>
</dbReference>
<dbReference type="PROSITE" id="PS50011">
    <property type="entry name" value="PROTEIN_KINASE_DOM"/>
    <property type="match status" value="1"/>
</dbReference>
<keyword evidence="8" id="KW-0325">Glycoprotein</keyword>
<feature type="region of interest" description="Disordered" evidence="9">
    <location>
        <begin position="268"/>
        <end position="319"/>
    </location>
</feature>
<evidence type="ECO:0000313" key="14">
    <source>
        <dbReference type="Proteomes" id="UP000516437"/>
    </source>
</evidence>
<dbReference type="OrthoDB" id="418615at2759"/>
<keyword evidence="3" id="KW-0433">Leucine-rich repeat</keyword>
<dbReference type="Pfam" id="PF13855">
    <property type="entry name" value="LRR_8"/>
    <property type="match status" value="1"/>
</dbReference>
<dbReference type="InterPro" id="IPR032675">
    <property type="entry name" value="LRR_dom_sf"/>
</dbReference>
<dbReference type="SUPFAM" id="SSF52058">
    <property type="entry name" value="L domain-like"/>
    <property type="match status" value="1"/>
</dbReference>
<organism evidence="13 14">
    <name type="scientific">Morella rubra</name>
    <name type="common">Chinese bayberry</name>
    <dbReference type="NCBI Taxonomy" id="262757"/>
    <lineage>
        <taxon>Eukaryota</taxon>
        <taxon>Viridiplantae</taxon>
        <taxon>Streptophyta</taxon>
        <taxon>Embryophyta</taxon>
        <taxon>Tracheophyta</taxon>
        <taxon>Spermatophyta</taxon>
        <taxon>Magnoliopsida</taxon>
        <taxon>eudicotyledons</taxon>
        <taxon>Gunneridae</taxon>
        <taxon>Pentapetalae</taxon>
        <taxon>rosids</taxon>
        <taxon>fabids</taxon>
        <taxon>Fagales</taxon>
        <taxon>Myricaceae</taxon>
        <taxon>Morella</taxon>
    </lineage>
</organism>
<dbReference type="EMBL" id="RXIC02000021">
    <property type="protein sequence ID" value="KAB1218333.1"/>
    <property type="molecule type" value="Genomic_DNA"/>
</dbReference>
<keyword evidence="7 10" id="KW-0472">Membrane</keyword>
<evidence type="ECO:0000256" key="10">
    <source>
        <dbReference type="SAM" id="Phobius"/>
    </source>
</evidence>
<dbReference type="FunFam" id="3.80.10.10:FF:000111">
    <property type="entry name" value="LRR receptor-like serine/threonine-protein kinase ERECTA"/>
    <property type="match status" value="1"/>
</dbReference>
<gene>
    <name evidence="13" type="ORF">CJ030_MR2G000935</name>
    <name evidence="12" type="ORF">CJ030_MR3G026213</name>
</gene>
<dbReference type="GO" id="GO:0004672">
    <property type="term" value="F:protein kinase activity"/>
    <property type="evidence" value="ECO:0007669"/>
    <property type="project" value="InterPro"/>
</dbReference>
<sequence>MAYSITESEALLQLKKSLTKADALSSWVSGSSPCNGEVHWNGVICYNGIVTGLRLEGMGLSGEIDVDALLEIPGIRSISIMDNAFSGAIPELNRLGALKAIYLSGNQFSGEIPSDYFAKMESLKKVFMSDNKFMGKIPSSLVQLPNLLELHLQNNQFSGSVPSIVQPTLMALNVSNNQLEGEIPASLSKFSASSFAGNAGLCGEKLGKRCPKAAEQTTASGIKNAQPSTGNEDSSKTIIVVVLTATAVILSIIAVGVVRFRRKREDLGAPGDENRIAEEEAVAVHVSPSGPTKKETDSTRKGSGSSGRKASNNGKGGGMGELVVLNNEKGVFGLPDLMKSSAEVLGNGALGSSYKVVMANRMAVVVKRMKEMNALGRDAFGAELRRLANLRHGNILTPLAYHHRKDEKLLVYEFIPRGSLLYLLHGPRAVSADRGPSNADFDWAARLKIVKGTAKGMGYLHTELASSNIPHGNLKSSNILVGPGYEPLLSDYGFSPLINPASVAQELFASKAPEVALSGKLSPKCDVYCLGIVILEILTGKYPSQYLGNNKGGTDVVQYVASAIADGREFELLDPEIASSAKNFSEMEKLFHIGAACTERYPEQRLDMMEAIKRIEEVQEEGSQEAARRMHVLPSLRDGYADSLPLAHVPKNSQESLGSHSGRILGSDSLASRSGRLGDDSFAFAIS</sequence>
<evidence type="ECO:0000256" key="8">
    <source>
        <dbReference type="ARBA" id="ARBA00023180"/>
    </source>
</evidence>
<dbReference type="Proteomes" id="UP000516437">
    <property type="component" value="Chromosome 2"/>
</dbReference>
<reference evidence="13" key="3">
    <citation type="submission" date="2019-09" db="EMBL/GenBank/DDBJ databases">
        <authorList>
            <person name="Gao Z."/>
        </authorList>
    </citation>
    <scope>NUCLEOTIDE SEQUENCE</scope>
    <source>
        <tissue evidence="13">Leaves</tissue>
    </source>
</reference>
<dbReference type="PANTHER" id="PTHR48007:SF38">
    <property type="entry name" value="LEUCINE-RICH REPEAT PROTEIN KINASE FAMILY PROTEIN"/>
    <property type="match status" value="1"/>
</dbReference>
<dbReference type="SUPFAM" id="SSF56112">
    <property type="entry name" value="Protein kinase-like (PK-like)"/>
    <property type="match status" value="1"/>
</dbReference>
<dbReference type="EMBL" id="RXIC02000020">
    <property type="protein sequence ID" value="KAB1224303.1"/>
    <property type="molecule type" value="Genomic_DNA"/>
</dbReference>
<evidence type="ECO:0000313" key="12">
    <source>
        <dbReference type="EMBL" id="KAB1218333.1"/>
    </source>
</evidence>
<evidence type="ECO:0000256" key="5">
    <source>
        <dbReference type="ARBA" id="ARBA00022737"/>
    </source>
</evidence>
<dbReference type="Gene3D" id="3.80.10.10">
    <property type="entry name" value="Ribonuclease Inhibitor"/>
    <property type="match status" value="2"/>
</dbReference>
<evidence type="ECO:0000259" key="11">
    <source>
        <dbReference type="PROSITE" id="PS50011"/>
    </source>
</evidence>
<dbReference type="InterPro" id="IPR011009">
    <property type="entry name" value="Kinase-like_dom_sf"/>
</dbReference>
<dbReference type="Gene3D" id="3.30.200.20">
    <property type="entry name" value="Phosphorylase Kinase, domain 1"/>
    <property type="match status" value="1"/>
</dbReference>
<keyword evidence="14" id="KW-1185">Reference proteome</keyword>
<proteinExistence type="inferred from homology"/>
<dbReference type="GO" id="GO:0016020">
    <property type="term" value="C:membrane"/>
    <property type="evidence" value="ECO:0007669"/>
    <property type="project" value="UniProtKB-SubCell"/>
</dbReference>
<comment type="similarity">
    <text evidence="2">Belongs to the RLP family.</text>
</comment>
<dbReference type="Gene3D" id="1.10.510.10">
    <property type="entry name" value="Transferase(Phosphotransferase) domain 1"/>
    <property type="match status" value="1"/>
</dbReference>
<evidence type="ECO:0000313" key="13">
    <source>
        <dbReference type="EMBL" id="KAB1224303.1"/>
    </source>
</evidence>
<comment type="caution">
    <text evidence="13">The sequence shown here is derived from an EMBL/GenBank/DDBJ whole genome shotgun (WGS) entry which is preliminary data.</text>
</comment>
<dbReference type="AlphaFoldDB" id="A0A6A1WHI1"/>
<feature type="compositionally biased region" description="Basic and acidic residues" evidence="9">
    <location>
        <begin position="268"/>
        <end position="278"/>
    </location>
</feature>
<dbReference type="InterPro" id="IPR001611">
    <property type="entry name" value="Leu-rich_rpt"/>
</dbReference>
<keyword evidence="4 10" id="KW-0812">Transmembrane</keyword>
<dbReference type="InterPro" id="IPR000719">
    <property type="entry name" value="Prot_kinase_dom"/>
</dbReference>
<feature type="region of interest" description="Disordered" evidence="9">
    <location>
        <begin position="650"/>
        <end position="670"/>
    </location>
</feature>